<dbReference type="PANTHER" id="PTHR46825">
    <property type="entry name" value="D-ALANYL-D-ALANINE-CARBOXYPEPTIDASE/ENDOPEPTIDASE AMPH"/>
    <property type="match status" value="1"/>
</dbReference>
<dbReference type="InterPro" id="IPR050491">
    <property type="entry name" value="AmpC-like"/>
</dbReference>
<gene>
    <name evidence="3" type="ORF">GAB14E_3226</name>
</gene>
<dbReference type="InterPro" id="IPR012338">
    <property type="entry name" value="Beta-lactam/transpept-like"/>
</dbReference>
<dbReference type="OrthoDB" id="9799367at2"/>
<evidence type="ECO:0000259" key="2">
    <source>
        <dbReference type="Pfam" id="PF00144"/>
    </source>
</evidence>
<protein>
    <submittedName>
        <fullName evidence="3">Beta-lactamase</fullName>
    </submittedName>
</protein>
<comment type="caution">
    <text evidence="3">The sequence shown here is derived from an EMBL/GenBank/DDBJ whole genome shotgun (WGS) entry which is preliminary data.</text>
</comment>
<evidence type="ECO:0000313" key="3">
    <source>
        <dbReference type="EMBL" id="KGJ91744.1"/>
    </source>
</evidence>
<feature type="domain" description="Beta-lactamase-related" evidence="2">
    <location>
        <begin position="46"/>
        <end position="363"/>
    </location>
</feature>
<evidence type="ECO:0000313" key="4">
    <source>
        <dbReference type="Proteomes" id="UP000029868"/>
    </source>
</evidence>
<evidence type="ECO:0000256" key="1">
    <source>
        <dbReference type="SAM" id="SignalP"/>
    </source>
</evidence>
<dbReference type="Gene3D" id="3.40.710.10">
    <property type="entry name" value="DD-peptidase/beta-lactamase superfamily"/>
    <property type="match status" value="1"/>
</dbReference>
<feature type="signal peptide" evidence="1">
    <location>
        <begin position="1"/>
        <end position="22"/>
    </location>
</feature>
<dbReference type="RefSeq" id="WP_033082951.1">
    <property type="nucleotide sequence ID" value="NZ_JQEC01000040.1"/>
</dbReference>
<dbReference type="PANTHER" id="PTHR46825:SF9">
    <property type="entry name" value="BETA-LACTAMASE-RELATED DOMAIN-CONTAINING PROTEIN"/>
    <property type="match status" value="1"/>
</dbReference>
<organism evidence="3 4">
    <name type="scientific">Colwellia psychrerythraea</name>
    <name type="common">Vibrio psychroerythus</name>
    <dbReference type="NCBI Taxonomy" id="28229"/>
    <lineage>
        <taxon>Bacteria</taxon>
        <taxon>Pseudomonadati</taxon>
        <taxon>Pseudomonadota</taxon>
        <taxon>Gammaproteobacteria</taxon>
        <taxon>Alteromonadales</taxon>
        <taxon>Colwelliaceae</taxon>
        <taxon>Colwellia</taxon>
    </lineage>
</organism>
<dbReference type="SUPFAM" id="SSF56601">
    <property type="entry name" value="beta-lactamase/transpeptidase-like"/>
    <property type="match status" value="1"/>
</dbReference>
<accession>A0A099KLV3</accession>
<name>A0A099KLV3_COLPS</name>
<proteinExistence type="predicted"/>
<dbReference type="PATRIC" id="fig|28229.3.peg.2946"/>
<dbReference type="AlphaFoldDB" id="A0A099KLV3"/>
<dbReference type="Proteomes" id="UP000029868">
    <property type="component" value="Unassembled WGS sequence"/>
</dbReference>
<keyword evidence="1" id="KW-0732">Signal</keyword>
<feature type="chain" id="PRO_5001948597" evidence="1">
    <location>
        <begin position="23"/>
        <end position="506"/>
    </location>
</feature>
<dbReference type="Pfam" id="PF00144">
    <property type="entry name" value="Beta-lactamase"/>
    <property type="match status" value="1"/>
</dbReference>
<dbReference type="EMBL" id="JQEC01000040">
    <property type="protein sequence ID" value="KGJ91744.1"/>
    <property type="molecule type" value="Genomic_DNA"/>
</dbReference>
<reference evidence="3 4" key="1">
    <citation type="submission" date="2014-08" db="EMBL/GenBank/DDBJ databases">
        <title>Genomic and Phenotypic Diversity of Colwellia psychrerythraea strains from Disparate Marine Basins.</title>
        <authorList>
            <person name="Techtmann S.M."/>
            <person name="Stelling S.C."/>
            <person name="Utturkar S.M."/>
            <person name="Alshibli N."/>
            <person name="Harris A."/>
            <person name="Brown S.D."/>
            <person name="Hazen T.C."/>
        </authorList>
    </citation>
    <scope>NUCLEOTIDE SEQUENCE [LARGE SCALE GENOMIC DNA]</scope>
    <source>
        <strain evidence="3 4">GAB14E</strain>
    </source>
</reference>
<dbReference type="InterPro" id="IPR001466">
    <property type="entry name" value="Beta-lactam-related"/>
</dbReference>
<sequence length="506" mass="56112">MIKMTYLALLSTVLATSSVHNAQATDFSALTKFVKQAKATTALPSGTAIAIIKDGKIIYQQNFGYSDIANKKPVTEETTFYVASTTKPFYALSTLIDIDNKELQANDTLASLFPKASFKQLSPEVLNRVTVQDLLVHGSGIENEDLGWAVAYTGIHDLSSRKQMLFEQTTELEKNKHGEFDYTNFGYNLLSVWSDSNNKLTWQEKMQNNVFTPLGMKHTSSVMSTARKNGDVAKPYSFINSIEHKKTEPLYLEKVDNTMHSAGGMVTSASDMAQMVIAQLNQGKVNGKQVIPASIIKTSQSQQIIAEGKYDDFIRDGYAWGWFTGDYHGERMLHHLGGFAGTHALISFMPEKNIGLVVLNNEDFISRRVTGAISHIAYSILLGQSDGTVEAKSGLETVTSVAEEMPTMLAKHKAKLASREWQLSNDKKDYSGKYAHPTLGSIEISLDDEENFALTWGQLKTSALAFTKPNSIRTEFVMFNGNMLQFNQVDNEISSLSYDGNTFKKQ</sequence>